<proteinExistence type="predicted"/>
<gene>
    <name evidence="1" type="ORF">C5Y83_16200</name>
</gene>
<evidence type="ECO:0000313" key="2">
    <source>
        <dbReference type="Proteomes" id="UP000238322"/>
    </source>
</evidence>
<dbReference type="EMBL" id="PUHY01000010">
    <property type="protein sequence ID" value="PQO35016.1"/>
    <property type="molecule type" value="Genomic_DNA"/>
</dbReference>
<organism evidence="1 2">
    <name type="scientific">Blastopirellula marina</name>
    <dbReference type="NCBI Taxonomy" id="124"/>
    <lineage>
        <taxon>Bacteria</taxon>
        <taxon>Pseudomonadati</taxon>
        <taxon>Planctomycetota</taxon>
        <taxon>Planctomycetia</taxon>
        <taxon>Pirellulales</taxon>
        <taxon>Pirellulaceae</taxon>
        <taxon>Blastopirellula</taxon>
    </lineage>
</organism>
<protein>
    <submittedName>
        <fullName evidence="1">Uncharacterized protein</fullName>
    </submittedName>
</protein>
<accession>A0A2S8FS56</accession>
<comment type="caution">
    <text evidence="1">The sequence shown here is derived from an EMBL/GenBank/DDBJ whole genome shotgun (WGS) entry which is preliminary data.</text>
</comment>
<dbReference type="AlphaFoldDB" id="A0A2S8FS56"/>
<dbReference type="RefSeq" id="WP_105330745.1">
    <property type="nucleotide sequence ID" value="NZ_PUHY01000010.1"/>
</dbReference>
<evidence type="ECO:0000313" key="1">
    <source>
        <dbReference type="EMBL" id="PQO35016.1"/>
    </source>
</evidence>
<name>A0A2S8FS56_9BACT</name>
<sequence length="90" mass="10166">MEKMPIAEHWRTLAPRVRRRDCQYQGLPESRAFPRDMRGVSFGRASVRLVHAKMHGVGPLDWHQAQHSNKAVSHLFDSESVTTTGAVALC</sequence>
<dbReference type="Proteomes" id="UP000238322">
    <property type="component" value="Unassembled WGS sequence"/>
</dbReference>
<reference evidence="1 2" key="1">
    <citation type="submission" date="2018-02" db="EMBL/GenBank/DDBJ databases">
        <title>Comparative genomes isolates from brazilian mangrove.</title>
        <authorList>
            <person name="Araujo J.E."/>
            <person name="Taketani R.G."/>
            <person name="Silva M.C.P."/>
            <person name="Loureco M.V."/>
            <person name="Andreote F.D."/>
        </authorList>
    </citation>
    <scope>NUCLEOTIDE SEQUENCE [LARGE SCALE GENOMIC DNA]</scope>
    <source>
        <strain evidence="1 2">Hex-1 MGV</strain>
    </source>
</reference>